<dbReference type="InterPro" id="IPR017588">
    <property type="entry name" value="UacT-like"/>
</dbReference>
<keyword evidence="10" id="KW-1185">Reference proteome</keyword>
<evidence type="ECO:0000256" key="8">
    <source>
        <dbReference type="SAM" id="Phobius"/>
    </source>
</evidence>
<feature type="transmembrane region" description="Helical" evidence="8">
    <location>
        <begin position="237"/>
        <end position="262"/>
    </location>
</feature>
<dbReference type="InterPro" id="IPR006042">
    <property type="entry name" value="Xan_ur_permease"/>
</dbReference>
<comment type="subcellular location">
    <subcellularLocation>
        <location evidence="1">Cell membrane</location>
        <topology evidence="1">Multi-pass membrane protein</topology>
    </subcellularLocation>
</comment>
<evidence type="ECO:0000256" key="5">
    <source>
        <dbReference type="ARBA" id="ARBA00022692"/>
    </source>
</evidence>
<evidence type="ECO:0000313" key="10">
    <source>
        <dbReference type="Proteomes" id="UP001618531"/>
    </source>
</evidence>
<comment type="caution">
    <text evidence="9">The sequence shown here is derived from an EMBL/GenBank/DDBJ whole genome shotgun (WGS) entry which is preliminary data.</text>
</comment>
<dbReference type="InterPro" id="IPR006043">
    <property type="entry name" value="NCS2"/>
</dbReference>
<dbReference type="PROSITE" id="PS01116">
    <property type="entry name" value="XANTH_URACIL_PERMASE"/>
    <property type="match status" value="1"/>
</dbReference>
<evidence type="ECO:0000256" key="7">
    <source>
        <dbReference type="ARBA" id="ARBA00023136"/>
    </source>
</evidence>
<evidence type="ECO:0000256" key="4">
    <source>
        <dbReference type="ARBA" id="ARBA00022475"/>
    </source>
</evidence>
<sequence>MARERIFQRHRHPIKTFSLGLQHVLAMYAGAVVVPLIVSNALGFTQEQLTYLIAIDLLACGVATLLQVWGNRYFGVGLPVMLGCAFQAVSPMILIGLNSGVSAIYGAVIASGIFVVLFSGLFGKLIRLFPPVVTGSVVTIIGLTLIPVAFRDLGGGQGAEDFGSGTNLLLGFGVLVFIILMTRFTTGFIRSIAVLVGLLAGTVAAGFMGEVNFAPIREASWFHVVKPFYFGTPTFEIVPILTMILVAIVSVAESTGVFMALGKVLDKDLSSKDLARGYRAEGLAIVLGGIFNSFPYTTYSQNVGLVQMTRVKTRDVIVVAGGLLVVIGFVPKIAALAQLVPGSVLGGAMVALFGMVVSSGIRIIGSQVDLNRHENLFIIACSVGMGLGVTVVPELFAGAPDWAQIMLGNGIIAGSFTAIFMNLLFNGLGTKATAAKMAEKQADAILAETEKSA</sequence>
<feature type="transmembrane region" description="Helical" evidence="8">
    <location>
        <begin position="162"/>
        <end position="181"/>
    </location>
</feature>
<proteinExistence type="inferred from homology"/>
<reference evidence="9 10" key="1">
    <citation type="submission" date="2024-11" db="EMBL/GenBank/DDBJ databases">
        <title>Identification and Characterization of a Novel Fosfomycin Bacillithiol Transferase FosB8 in Paenibacillus illinoisensis.</title>
        <authorList>
            <person name="Lu W."/>
        </authorList>
    </citation>
    <scope>NUCLEOTIDE SEQUENCE [LARGE SCALE GENOMIC DNA]</scope>
    <source>
        <strain evidence="9 10">WP77</strain>
    </source>
</reference>
<keyword evidence="3" id="KW-0813">Transport</keyword>
<evidence type="ECO:0000313" key="9">
    <source>
        <dbReference type="EMBL" id="MFK0525555.1"/>
    </source>
</evidence>
<accession>A0ABW8I0T8</accession>
<dbReference type="Proteomes" id="UP001618531">
    <property type="component" value="Unassembled WGS sequence"/>
</dbReference>
<dbReference type="EMBL" id="JBIYSL010000006">
    <property type="protein sequence ID" value="MFK0525555.1"/>
    <property type="molecule type" value="Genomic_DNA"/>
</dbReference>
<keyword evidence="6 8" id="KW-1133">Transmembrane helix</keyword>
<name>A0ABW8I0T8_9BACL</name>
<dbReference type="PANTHER" id="PTHR42810">
    <property type="entry name" value="PURINE PERMEASE C1399.01C-RELATED"/>
    <property type="match status" value="1"/>
</dbReference>
<feature type="transmembrane region" description="Helical" evidence="8">
    <location>
        <begin position="21"/>
        <end position="43"/>
    </location>
</feature>
<dbReference type="PANTHER" id="PTHR42810:SF4">
    <property type="entry name" value="URIC ACID TRANSPORTER UACT"/>
    <property type="match status" value="1"/>
</dbReference>
<dbReference type="NCBIfam" id="TIGR03173">
    <property type="entry name" value="pbuX"/>
    <property type="match status" value="1"/>
</dbReference>
<feature type="transmembrane region" description="Helical" evidence="8">
    <location>
        <begin position="402"/>
        <end position="425"/>
    </location>
</feature>
<feature type="transmembrane region" description="Helical" evidence="8">
    <location>
        <begin position="343"/>
        <end position="364"/>
    </location>
</feature>
<dbReference type="NCBIfam" id="TIGR00801">
    <property type="entry name" value="ncs2"/>
    <property type="match status" value="1"/>
</dbReference>
<feature type="transmembrane region" description="Helical" evidence="8">
    <location>
        <begin position="188"/>
        <end position="208"/>
    </location>
</feature>
<feature type="transmembrane region" description="Helical" evidence="8">
    <location>
        <begin position="49"/>
        <end position="69"/>
    </location>
</feature>
<feature type="transmembrane region" description="Helical" evidence="8">
    <location>
        <begin position="376"/>
        <end position="396"/>
    </location>
</feature>
<feature type="transmembrane region" description="Helical" evidence="8">
    <location>
        <begin position="316"/>
        <end position="337"/>
    </location>
</feature>
<protein>
    <submittedName>
        <fullName evidence="9">Nucleobase:cation symporter-2 family protein</fullName>
    </submittedName>
</protein>
<evidence type="ECO:0000256" key="6">
    <source>
        <dbReference type="ARBA" id="ARBA00022989"/>
    </source>
</evidence>
<evidence type="ECO:0000256" key="1">
    <source>
        <dbReference type="ARBA" id="ARBA00004651"/>
    </source>
</evidence>
<organism evidence="9 10">
    <name type="scientific">Paenibacillus illinoisensis</name>
    <dbReference type="NCBI Taxonomy" id="59845"/>
    <lineage>
        <taxon>Bacteria</taxon>
        <taxon>Bacillati</taxon>
        <taxon>Bacillota</taxon>
        <taxon>Bacilli</taxon>
        <taxon>Bacillales</taxon>
        <taxon>Paenibacillaceae</taxon>
        <taxon>Paenibacillus</taxon>
    </lineage>
</organism>
<comment type="similarity">
    <text evidence="2">Belongs to the nucleobase:cation symporter-2 (NCS2) (TC 2.A.40) family.</text>
</comment>
<keyword evidence="5 8" id="KW-0812">Transmembrane</keyword>
<dbReference type="Pfam" id="PF00860">
    <property type="entry name" value="Xan_ur_permease"/>
    <property type="match status" value="1"/>
</dbReference>
<evidence type="ECO:0000256" key="2">
    <source>
        <dbReference type="ARBA" id="ARBA00008821"/>
    </source>
</evidence>
<keyword evidence="7 8" id="KW-0472">Membrane</keyword>
<dbReference type="RefSeq" id="WP_402878374.1">
    <property type="nucleotide sequence ID" value="NZ_JBIYSL010000006.1"/>
</dbReference>
<evidence type="ECO:0000256" key="3">
    <source>
        <dbReference type="ARBA" id="ARBA00022448"/>
    </source>
</evidence>
<gene>
    <name evidence="9" type="ORF">ACINKY_25400</name>
</gene>
<feature type="transmembrane region" description="Helical" evidence="8">
    <location>
        <begin position="76"/>
        <end position="97"/>
    </location>
</feature>
<keyword evidence="4" id="KW-1003">Cell membrane</keyword>
<feature type="transmembrane region" description="Helical" evidence="8">
    <location>
        <begin position="103"/>
        <end position="122"/>
    </location>
</feature>
<dbReference type="NCBIfam" id="NF037981">
    <property type="entry name" value="NCS2_1"/>
    <property type="match status" value="1"/>
</dbReference>
<feature type="transmembrane region" description="Helical" evidence="8">
    <location>
        <begin position="129"/>
        <end position="150"/>
    </location>
</feature>